<dbReference type="Pfam" id="PF03816">
    <property type="entry name" value="LytR_cpsA_psr"/>
    <property type="match status" value="1"/>
</dbReference>
<feature type="transmembrane region" description="Helical" evidence="3">
    <location>
        <begin position="118"/>
        <end position="145"/>
    </location>
</feature>
<comment type="similarity">
    <text evidence="1">Belongs to the LytR/CpsA/Psr (LCP) family.</text>
</comment>
<protein>
    <submittedName>
        <fullName evidence="5">LCP family protein</fullName>
    </submittedName>
</protein>
<evidence type="ECO:0000256" key="2">
    <source>
        <dbReference type="SAM" id="MobiDB-lite"/>
    </source>
</evidence>
<dbReference type="InterPro" id="IPR004474">
    <property type="entry name" value="LytR_CpsA_psr"/>
</dbReference>
<feature type="compositionally biased region" description="Low complexity" evidence="2">
    <location>
        <begin position="34"/>
        <end position="55"/>
    </location>
</feature>
<dbReference type="PANTHER" id="PTHR33392:SF6">
    <property type="entry name" value="POLYISOPRENYL-TEICHOIC ACID--PEPTIDOGLYCAN TEICHOIC ACID TRANSFERASE TAGU"/>
    <property type="match status" value="1"/>
</dbReference>
<feature type="transmembrane region" description="Helical" evidence="3">
    <location>
        <begin position="86"/>
        <end position="106"/>
    </location>
</feature>
<feature type="region of interest" description="Disordered" evidence="2">
    <location>
        <begin position="1"/>
        <end position="55"/>
    </location>
</feature>
<keyword evidence="6" id="KW-1185">Reference proteome</keyword>
<evidence type="ECO:0000259" key="4">
    <source>
        <dbReference type="Pfam" id="PF03816"/>
    </source>
</evidence>
<reference evidence="5 6" key="1">
    <citation type="submission" date="2020-04" db="EMBL/GenBank/DDBJ databases">
        <authorList>
            <person name="Klaysubun C."/>
            <person name="Duangmal K."/>
            <person name="Lipun K."/>
        </authorList>
    </citation>
    <scope>NUCLEOTIDE SEQUENCE [LARGE SCALE GENOMIC DNA]</scope>
    <source>
        <strain evidence="5 6">JCM 11839</strain>
    </source>
</reference>
<dbReference type="InterPro" id="IPR050922">
    <property type="entry name" value="LytR/CpsA/Psr_CW_biosynth"/>
</dbReference>
<dbReference type="Gene3D" id="3.40.630.190">
    <property type="entry name" value="LCP protein"/>
    <property type="match status" value="1"/>
</dbReference>
<gene>
    <name evidence="5" type="ORF">HF577_07825</name>
</gene>
<feature type="compositionally biased region" description="Low complexity" evidence="2">
    <location>
        <begin position="503"/>
        <end position="537"/>
    </location>
</feature>
<evidence type="ECO:0000313" key="6">
    <source>
        <dbReference type="Proteomes" id="UP001296706"/>
    </source>
</evidence>
<name>A0ABX1RAV1_9PSEU</name>
<proteinExistence type="inferred from homology"/>
<comment type="caution">
    <text evidence="5">The sequence shown here is derived from an EMBL/GenBank/DDBJ whole genome shotgun (WGS) entry which is preliminary data.</text>
</comment>
<evidence type="ECO:0000256" key="1">
    <source>
        <dbReference type="ARBA" id="ARBA00006068"/>
    </source>
</evidence>
<dbReference type="Proteomes" id="UP001296706">
    <property type="component" value="Unassembled WGS sequence"/>
</dbReference>
<feature type="compositionally biased region" description="Low complexity" evidence="2">
    <location>
        <begin position="9"/>
        <end position="24"/>
    </location>
</feature>
<dbReference type="EMBL" id="JAAXKY010000016">
    <property type="protein sequence ID" value="NMH77004.1"/>
    <property type="molecule type" value="Genomic_DNA"/>
</dbReference>
<feature type="region of interest" description="Disordered" evidence="2">
    <location>
        <begin position="491"/>
        <end position="545"/>
    </location>
</feature>
<keyword evidence="3" id="KW-0472">Membrane</keyword>
<dbReference type="NCBIfam" id="TIGR00350">
    <property type="entry name" value="lytR_cpsA_psr"/>
    <property type="match status" value="1"/>
</dbReference>
<accession>A0ABX1RAV1</accession>
<feature type="transmembrane region" description="Helical" evidence="3">
    <location>
        <begin position="157"/>
        <end position="176"/>
    </location>
</feature>
<dbReference type="PANTHER" id="PTHR33392">
    <property type="entry name" value="POLYISOPRENYL-TEICHOIC ACID--PEPTIDOGLYCAN TEICHOIC ACID TRANSFERASE TAGU"/>
    <property type="match status" value="1"/>
</dbReference>
<keyword evidence="3" id="KW-0812">Transmembrane</keyword>
<organism evidence="5 6">
    <name type="scientific">Pseudonocardia xinjiangensis</name>
    <dbReference type="NCBI Taxonomy" id="75289"/>
    <lineage>
        <taxon>Bacteria</taxon>
        <taxon>Bacillati</taxon>
        <taxon>Actinomycetota</taxon>
        <taxon>Actinomycetes</taxon>
        <taxon>Pseudonocardiales</taxon>
        <taxon>Pseudonocardiaceae</taxon>
        <taxon>Pseudonocardia</taxon>
    </lineage>
</organism>
<evidence type="ECO:0000256" key="3">
    <source>
        <dbReference type="SAM" id="Phobius"/>
    </source>
</evidence>
<sequence length="545" mass="56817">MKSDTTMIPATRARAAAADSPARTGSPRVPPTRVPAGGATRARAAQRRGSSARQPRTLGRALLATAAATVAPGSGHLILRRQRTGALILGVFLLLLVALVALGLSARRAELLENLLSTRVLTVVVVGCIVAALAWMAVIVHTYLLARPRKLGVGPQVLGVVVVTALCLTVAAPFGFGANLANSQRNLLDSLFAGGGGTAAAEAIAKPRLNILLVGSDAGPDRAGTRTDTMMVASVDTRTSRTTLFSLPRNIGHAQFPPGSPMAEKFPKGFFDKADPLSGNYLLNAVYAYALEYPALAPSGPTADPGLNMLNQTVSYMLGLQLDYYVEVNMAGFASIIDAVGGITVDVGPEPLPIGGVLPDGRHVKPDGYVPAGVQHLDGEQALWFARSRRNSDDYSRMGRQRCLLSNLLQQKSPTDVLTNFQAIAAVATRNVSTNIPQQVLPALVKLAGGGNVSLESVSFDPNLPDPNSKSGKFDTLSPDFEYMREVVQNSINRPPAPPAPSAAPTLAAAPTTTKSRSSSGSKSPTTTAAAPDSAQPESLTQACG</sequence>
<evidence type="ECO:0000313" key="5">
    <source>
        <dbReference type="EMBL" id="NMH77004.1"/>
    </source>
</evidence>
<feature type="domain" description="Cell envelope-related transcriptional attenuator" evidence="4">
    <location>
        <begin position="226"/>
        <end position="411"/>
    </location>
</feature>
<dbReference type="RefSeq" id="WP_169395075.1">
    <property type="nucleotide sequence ID" value="NZ_BAAAJH010000013.1"/>
</dbReference>
<keyword evidence="3" id="KW-1133">Transmembrane helix</keyword>